<organism evidence="1 2">
    <name type="scientific">Ciona intestinalis</name>
    <name type="common">Transparent sea squirt</name>
    <name type="synonym">Ascidia intestinalis</name>
    <dbReference type="NCBI Taxonomy" id="7719"/>
    <lineage>
        <taxon>Eukaryota</taxon>
        <taxon>Metazoa</taxon>
        <taxon>Chordata</taxon>
        <taxon>Tunicata</taxon>
        <taxon>Ascidiacea</taxon>
        <taxon>Phlebobranchia</taxon>
        <taxon>Cionidae</taxon>
        <taxon>Ciona</taxon>
    </lineage>
</organism>
<protein>
    <submittedName>
        <fullName evidence="1">Uncharacterized protein</fullName>
    </submittedName>
</protein>
<dbReference type="HOGENOM" id="CLU_1703601_0_0_1"/>
<evidence type="ECO:0000313" key="2">
    <source>
        <dbReference type="Proteomes" id="UP000008144"/>
    </source>
</evidence>
<reference evidence="2" key="1">
    <citation type="journal article" date="2002" name="Science">
        <title>The draft genome of Ciona intestinalis: insights into chordate and vertebrate origins.</title>
        <authorList>
            <person name="Dehal P."/>
            <person name="Satou Y."/>
            <person name="Campbell R.K."/>
            <person name="Chapman J."/>
            <person name="Degnan B."/>
            <person name="De Tomaso A."/>
            <person name="Davidson B."/>
            <person name="Di Gregorio A."/>
            <person name="Gelpke M."/>
            <person name="Goodstein D.M."/>
            <person name="Harafuji N."/>
            <person name="Hastings K.E."/>
            <person name="Ho I."/>
            <person name="Hotta K."/>
            <person name="Huang W."/>
            <person name="Kawashima T."/>
            <person name="Lemaire P."/>
            <person name="Martinez D."/>
            <person name="Meinertzhagen I.A."/>
            <person name="Necula S."/>
            <person name="Nonaka M."/>
            <person name="Putnam N."/>
            <person name="Rash S."/>
            <person name="Saiga H."/>
            <person name="Satake M."/>
            <person name="Terry A."/>
            <person name="Yamada L."/>
            <person name="Wang H.G."/>
            <person name="Awazu S."/>
            <person name="Azumi K."/>
            <person name="Boore J."/>
            <person name="Branno M."/>
            <person name="Chin-Bow S."/>
            <person name="DeSantis R."/>
            <person name="Doyle S."/>
            <person name="Francino P."/>
            <person name="Keys D.N."/>
            <person name="Haga S."/>
            <person name="Hayashi H."/>
            <person name="Hino K."/>
            <person name="Imai K.S."/>
            <person name="Inaba K."/>
            <person name="Kano S."/>
            <person name="Kobayashi K."/>
            <person name="Kobayashi M."/>
            <person name="Lee B.I."/>
            <person name="Makabe K.W."/>
            <person name="Manohar C."/>
            <person name="Matassi G."/>
            <person name="Medina M."/>
            <person name="Mochizuki Y."/>
            <person name="Mount S."/>
            <person name="Morishita T."/>
            <person name="Miura S."/>
            <person name="Nakayama A."/>
            <person name="Nishizaka S."/>
            <person name="Nomoto H."/>
            <person name="Ohta F."/>
            <person name="Oishi K."/>
            <person name="Rigoutsos I."/>
            <person name="Sano M."/>
            <person name="Sasaki A."/>
            <person name="Sasakura Y."/>
            <person name="Shoguchi E."/>
            <person name="Shin-i T."/>
            <person name="Spagnuolo A."/>
            <person name="Stainier D."/>
            <person name="Suzuki M.M."/>
            <person name="Tassy O."/>
            <person name="Takatori N."/>
            <person name="Tokuoka M."/>
            <person name="Yagi K."/>
            <person name="Yoshizaki F."/>
            <person name="Wada S."/>
            <person name="Zhang C."/>
            <person name="Hyatt P.D."/>
            <person name="Larimer F."/>
            <person name="Detter C."/>
            <person name="Doggett N."/>
            <person name="Glavina T."/>
            <person name="Hawkins T."/>
            <person name="Richardson P."/>
            <person name="Lucas S."/>
            <person name="Kohara Y."/>
            <person name="Levine M."/>
            <person name="Satoh N."/>
            <person name="Rokhsar D.S."/>
        </authorList>
    </citation>
    <scope>NUCLEOTIDE SEQUENCE [LARGE SCALE GENOMIC DNA]</scope>
</reference>
<dbReference type="InParanoid" id="H2XUB8"/>
<name>H2XUB8_CIOIN</name>
<accession>H2XUB8</accession>
<dbReference type="Ensembl" id="ENSCINT00000033586.1">
    <property type="protein sequence ID" value="ENSCINP00000033252.1"/>
    <property type="gene ID" value="ENSCING00000020553.1"/>
</dbReference>
<sequence>MKTQLFSENCKSCPRVAALSSATKRRYMKKPYCDVTSTCDVTHNPPSSDNDVTTKSFMMSYTVYDITTTHYDVTVLHNQRLFSSKLFIISDCWFISICPAISFRRCLCCSRIRAIWFCFLISSWSAATPPVTPPVTPPFEDCLLAASIASFCSL</sequence>
<dbReference type="EMBL" id="EAAA01002795">
    <property type="status" value="NOT_ANNOTATED_CDS"/>
    <property type="molecule type" value="Genomic_DNA"/>
</dbReference>
<reference evidence="1" key="4">
    <citation type="submission" date="2025-09" db="UniProtKB">
        <authorList>
            <consortium name="Ensembl"/>
        </authorList>
    </citation>
    <scope>IDENTIFICATION</scope>
</reference>
<reference evidence="1" key="3">
    <citation type="submission" date="2025-08" db="UniProtKB">
        <authorList>
            <consortium name="Ensembl"/>
        </authorList>
    </citation>
    <scope>IDENTIFICATION</scope>
</reference>
<evidence type="ECO:0000313" key="1">
    <source>
        <dbReference type="Ensembl" id="ENSCINP00000033252.1"/>
    </source>
</evidence>
<dbReference type="AlphaFoldDB" id="H2XUB8"/>
<proteinExistence type="predicted"/>
<keyword evidence="2" id="KW-1185">Reference proteome</keyword>
<reference evidence="1" key="2">
    <citation type="journal article" date="2008" name="Genome Biol.">
        <title>Improved genome assembly and evidence-based global gene model set for the chordate Ciona intestinalis: new insight into intron and operon populations.</title>
        <authorList>
            <person name="Satou Y."/>
            <person name="Mineta K."/>
            <person name="Ogasawara M."/>
            <person name="Sasakura Y."/>
            <person name="Shoguchi E."/>
            <person name="Ueno K."/>
            <person name="Yamada L."/>
            <person name="Matsumoto J."/>
            <person name="Wasserscheid J."/>
            <person name="Dewar K."/>
            <person name="Wiley G.B."/>
            <person name="Macmil S.L."/>
            <person name="Roe B.A."/>
            <person name="Zeller R.W."/>
            <person name="Hastings K.E."/>
            <person name="Lemaire P."/>
            <person name="Lindquist E."/>
            <person name="Endo T."/>
            <person name="Hotta K."/>
            <person name="Inaba K."/>
        </authorList>
    </citation>
    <scope>NUCLEOTIDE SEQUENCE [LARGE SCALE GENOMIC DNA]</scope>
    <source>
        <strain evidence="1">wild type</strain>
    </source>
</reference>
<dbReference type="Proteomes" id="UP000008144">
    <property type="component" value="Chromosome 9"/>
</dbReference>